<accession>A0A2G8TKT0</accession>
<comment type="caution">
    <text evidence="1">The sequence shown here is derived from an EMBL/GenBank/DDBJ whole genome shotgun (WGS) entry which is preliminary data.</text>
</comment>
<name>A0A2G8TKT0_9BURK</name>
<sequence>MGMKSKTKWQRQESRPVRPFRSAVEYLAEVGLRLYADEEFKAAETIQISSIEQDRLAIAVKVPVAPLNFEELVGVPMAALSLVVTLEDRAFKDSCVAANVPFSELDSGAKILELNNELVSTMSWAGETRVHIAVVLCEPRNGEVGTAHRVGSWVARKSFSVGNPRDTASFAIDAVEPEYFEKRQLPHNTTYLVEISDPDLNQSCENLPDLVKVSLAKDVHAALAKDEESPMAKALIRAIYVDVVTTVMATGYSNLGTGTPVTSNSILDVVTAKLTKSTGISPERLRILAGETAGSMLRAVVQADIELSRALISAAQRR</sequence>
<protein>
    <submittedName>
        <fullName evidence="1">Uncharacterized protein</fullName>
    </submittedName>
</protein>
<dbReference type="EMBL" id="PDOC01000001">
    <property type="protein sequence ID" value="PIL46636.1"/>
    <property type="molecule type" value="Genomic_DNA"/>
</dbReference>
<proteinExistence type="predicted"/>
<gene>
    <name evidence="1" type="ORF">CR105_00285</name>
</gene>
<keyword evidence="2" id="KW-1185">Reference proteome</keyword>
<dbReference type="Proteomes" id="UP000230390">
    <property type="component" value="Unassembled WGS sequence"/>
</dbReference>
<reference evidence="1 2" key="1">
    <citation type="submission" date="2017-10" db="EMBL/GenBank/DDBJ databases">
        <title>Massilia psychrophilum sp. nov., a novel purple-pigmented bacterium isolated from Tianshan glacier, Xinjiang Municipality, China.</title>
        <authorList>
            <person name="Wang H."/>
        </authorList>
    </citation>
    <scope>NUCLEOTIDE SEQUENCE [LARGE SCALE GENOMIC DNA]</scope>
    <source>
        <strain evidence="1 2">JCM 30074</strain>
    </source>
</reference>
<dbReference type="RefSeq" id="WP_099786437.1">
    <property type="nucleotide sequence ID" value="NZ_JBHLYV010000100.1"/>
</dbReference>
<organism evidence="1 2">
    <name type="scientific">Massilia eurypsychrophila</name>
    <dbReference type="NCBI Taxonomy" id="1485217"/>
    <lineage>
        <taxon>Bacteria</taxon>
        <taxon>Pseudomonadati</taxon>
        <taxon>Pseudomonadota</taxon>
        <taxon>Betaproteobacteria</taxon>
        <taxon>Burkholderiales</taxon>
        <taxon>Oxalobacteraceae</taxon>
        <taxon>Telluria group</taxon>
        <taxon>Massilia</taxon>
    </lineage>
</organism>
<dbReference type="OrthoDB" id="7831836at2"/>
<evidence type="ECO:0000313" key="2">
    <source>
        <dbReference type="Proteomes" id="UP000230390"/>
    </source>
</evidence>
<evidence type="ECO:0000313" key="1">
    <source>
        <dbReference type="EMBL" id="PIL46636.1"/>
    </source>
</evidence>
<dbReference type="AlphaFoldDB" id="A0A2G8TKT0"/>